<evidence type="ECO:0000256" key="1">
    <source>
        <dbReference type="SAM" id="Coils"/>
    </source>
</evidence>
<protein>
    <submittedName>
        <fullName evidence="2">Uncharacterized protein</fullName>
    </submittedName>
</protein>
<accession>A0A225WNE6</accession>
<dbReference type="EMBL" id="NBNE01000559">
    <property type="protein sequence ID" value="OWZ18649.1"/>
    <property type="molecule type" value="Genomic_DNA"/>
</dbReference>
<sequence length="134" mass="15627">MESIVLQEAELGSALELLDYTRQKCDQQHDKIVQRLDSCEELLRTLESGSNQEGQMFEVESLLSENERGRWQQTKEMVTTILPEVLTRLEDNIELNNAKIRDVRDKMEHLRAKRLALREEIAVKEEDIALMLSE</sequence>
<dbReference type="AlphaFoldDB" id="A0A225WNE6"/>
<gene>
    <name evidence="2" type="ORF">PHMEG_0007240</name>
</gene>
<evidence type="ECO:0000313" key="3">
    <source>
        <dbReference type="Proteomes" id="UP000198211"/>
    </source>
</evidence>
<reference evidence="3" key="1">
    <citation type="submission" date="2017-03" db="EMBL/GenBank/DDBJ databases">
        <title>Phytopthora megakarya and P. palmivora, two closely related causual agents of cacao black pod achieved similar genome size and gene model numbers by different mechanisms.</title>
        <authorList>
            <person name="Ali S."/>
            <person name="Shao J."/>
            <person name="Larry D.J."/>
            <person name="Kronmiller B."/>
            <person name="Shen D."/>
            <person name="Strem M.D."/>
            <person name="Melnick R.L."/>
            <person name="Guiltinan M.J."/>
            <person name="Tyler B.M."/>
            <person name="Meinhardt L.W."/>
            <person name="Bailey B.A."/>
        </authorList>
    </citation>
    <scope>NUCLEOTIDE SEQUENCE [LARGE SCALE GENOMIC DNA]</scope>
    <source>
        <strain evidence="3">zdho120</strain>
    </source>
</reference>
<evidence type="ECO:0000313" key="2">
    <source>
        <dbReference type="EMBL" id="OWZ18649.1"/>
    </source>
</evidence>
<proteinExistence type="predicted"/>
<comment type="caution">
    <text evidence="2">The sequence shown here is derived from an EMBL/GenBank/DDBJ whole genome shotgun (WGS) entry which is preliminary data.</text>
</comment>
<organism evidence="2 3">
    <name type="scientific">Phytophthora megakarya</name>
    <dbReference type="NCBI Taxonomy" id="4795"/>
    <lineage>
        <taxon>Eukaryota</taxon>
        <taxon>Sar</taxon>
        <taxon>Stramenopiles</taxon>
        <taxon>Oomycota</taxon>
        <taxon>Peronosporomycetes</taxon>
        <taxon>Peronosporales</taxon>
        <taxon>Peronosporaceae</taxon>
        <taxon>Phytophthora</taxon>
    </lineage>
</organism>
<feature type="coiled-coil region" evidence="1">
    <location>
        <begin position="86"/>
        <end position="127"/>
    </location>
</feature>
<dbReference type="OrthoDB" id="166852at2759"/>
<keyword evidence="1" id="KW-0175">Coiled coil</keyword>
<dbReference type="Proteomes" id="UP000198211">
    <property type="component" value="Unassembled WGS sequence"/>
</dbReference>
<keyword evidence="3" id="KW-1185">Reference proteome</keyword>
<name>A0A225WNE6_9STRA</name>